<name>A0A507BAS3_9PEZI</name>
<proteinExistence type="predicted"/>
<evidence type="ECO:0000313" key="2">
    <source>
        <dbReference type="EMBL" id="TPX14469.1"/>
    </source>
</evidence>
<comment type="caution">
    <text evidence="2">The sequence shown here is derived from an EMBL/GenBank/DDBJ whole genome shotgun (WGS) entry which is preliminary data.</text>
</comment>
<organism evidence="2 3">
    <name type="scientific">Thyridium curvatum</name>
    <dbReference type="NCBI Taxonomy" id="1093900"/>
    <lineage>
        <taxon>Eukaryota</taxon>
        <taxon>Fungi</taxon>
        <taxon>Dikarya</taxon>
        <taxon>Ascomycota</taxon>
        <taxon>Pezizomycotina</taxon>
        <taxon>Sordariomycetes</taxon>
        <taxon>Sordariomycetidae</taxon>
        <taxon>Thyridiales</taxon>
        <taxon>Thyridiaceae</taxon>
        <taxon>Thyridium</taxon>
    </lineage>
</organism>
<feature type="compositionally biased region" description="Low complexity" evidence="1">
    <location>
        <begin position="254"/>
        <end position="264"/>
    </location>
</feature>
<sequence length="675" mass="71452">MAPGTRRGNRSGYPEHDDFEGLPVRQWRQEHVNIAPPPPQELMQLNDRWAHELPWGMPKDWNLLPPHSQELLRAARSGRLYKRPAPPEEEENAENAEDKAASGEKQEKKEEPVVNGVMVKIWRPVPRNVESATVSHLAKRHKSTVTLPSMAVAIQTAGATITRATIRKIDAAGNPYEQTITLTEGQHVDGEIISTSVVPAPTAGNGDARLQQPAPVRRKPPPPRRKAKGPGRGRKKKLMPAAGEQLSHVPPPAGAQAATAEGGAIKPENGQDGSTNQDSEMADTSQVPSEDEEGEDGEEGDDDDQEDETPDRENEQDQDKDQEMEDSPAPLQTEPKSDQKQEQEQESEQARQVQEGLSAAETTPDPAALAPPESTIALEGSPLKNMVLQSPTEPSPILSPSAAATVPTVVPEPAEPVAAPAPEAVDVEMLSASLASAAAEPEPAQPPASTVETVAQSSSVSSVLPSLRGEPEPEKPVAEGADLILEDKEAPAETDVESNVESKPPATLPSELSDAVPKETPAISELENTEETAPTEASQDPTAAATVPTDEEPTQAAGVVPVPEERPEADVVPPKSPIPDVPAPEAEPTTEAATIPDQQSAAVGEDEDGPNLLSSLEAELDRQEASKISGPEEAAPVPTDEPAGESAPPITGEPLAAPETSHTEGEKDENAESKE</sequence>
<dbReference type="STRING" id="1093900.A0A507BAS3"/>
<evidence type="ECO:0008006" key="4">
    <source>
        <dbReference type="Google" id="ProtNLM"/>
    </source>
</evidence>
<reference evidence="2 3" key="1">
    <citation type="submission" date="2019-06" db="EMBL/GenBank/DDBJ databases">
        <title>Draft genome sequence of the filamentous fungus Phialemoniopsis curvata isolated from diesel fuel.</title>
        <authorList>
            <person name="Varaljay V.A."/>
            <person name="Lyon W.J."/>
            <person name="Crouch A.L."/>
            <person name="Drake C.E."/>
            <person name="Hollomon J.M."/>
            <person name="Nadeau L.J."/>
            <person name="Nunn H.S."/>
            <person name="Stevenson B.S."/>
            <person name="Bojanowski C.L."/>
            <person name="Crookes-Goodson W.J."/>
        </authorList>
    </citation>
    <scope>NUCLEOTIDE SEQUENCE [LARGE SCALE GENOMIC DNA]</scope>
    <source>
        <strain evidence="2 3">D216</strain>
    </source>
</reference>
<feature type="compositionally biased region" description="Basic residues" evidence="1">
    <location>
        <begin position="216"/>
        <end position="238"/>
    </location>
</feature>
<feature type="compositionally biased region" description="Low complexity" evidence="1">
    <location>
        <begin position="583"/>
        <end position="594"/>
    </location>
</feature>
<gene>
    <name evidence="2" type="ORF">E0L32_005433</name>
</gene>
<evidence type="ECO:0000313" key="3">
    <source>
        <dbReference type="Proteomes" id="UP000319257"/>
    </source>
</evidence>
<accession>A0A507BAS3</accession>
<feature type="compositionally biased region" description="Acidic residues" evidence="1">
    <location>
        <begin position="289"/>
        <end position="310"/>
    </location>
</feature>
<dbReference type="OrthoDB" id="275715at2759"/>
<dbReference type="InParanoid" id="A0A507BAS3"/>
<dbReference type="RefSeq" id="XP_030996180.1">
    <property type="nucleotide sequence ID" value="XM_031139954.1"/>
</dbReference>
<dbReference type="GeneID" id="41972880"/>
<feature type="compositionally biased region" description="Polar residues" evidence="1">
    <location>
        <begin position="531"/>
        <end position="541"/>
    </location>
</feature>
<feature type="compositionally biased region" description="Basic and acidic residues" evidence="1">
    <location>
        <begin position="661"/>
        <end position="675"/>
    </location>
</feature>
<feature type="region of interest" description="Disordered" evidence="1">
    <location>
        <begin position="83"/>
        <end position="112"/>
    </location>
</feature>
<feature type="compositionally biased region" description="Basic and acidic residues" evidence="1">
    <location>
        <begin position="311"/>
        <end position="321"/>
    </location>
</feature>
<evidence type="ECO:0000256" key="1">
    <source>
        <dbReference type="SAM" id="MobiDB-lite"/>
    </source>
</evidence>
<dbReference type="Proteomes" id="UP000319257">
    <property type="component" value="Unassembled WGS sequence"/>
</dbReference>
<feature type="compositionally biased region" description="Polar residues" evidence="1">
    <location>
        <begin position="271"/>
        <end position="288"/>
    </location>
</feature>
<dbReference type="EMBL" id="SKBQ01000028">
    <property type="protein sequence ID" value="TPX14469.1"/>
    <property type="molecule type" value="Genomic_DNA"/>
</dbReference>
<dbReference type="AlphaFoldDB" id="A0A507BAS3"/>
<feature type="region of interest" description="Disordered" evidence="1">
    <location>
        <begin position="435"/>
        <end position="675"/>
    </location>
</feature>
<feature type="compositionally biased region" description="Basic and acidic residues" evidence="1">
    <location>
        <begin position="96"/>
        <end position="112"/>
    </location>
</feature>
<feature type="region of interest" description="Disordered" evidence="1">
    <location>
        <begin position="197"/>
        <end position="400"/>
    </location>
</feature>
<protein>
    <recommendedName>
        <fullName evidence="4">Apopolysialoglycoprotein</fullName>
    </recommendedName>
</protein>
<feature type="region of interest" description="Disordered" evidence="1">
    <location>
        <begin position="1"/>
        <end position="41"/>
    </location>
</feature>
<feature type="compositionally biased region" description="Low complexity" evidence="1">
    <location>
        <begin position="435"/>
        <end position="463"/>
    </location>
</feature>
<keyword evidence="3" id="KW-1185">Reference proteome</keyword>